<evidence type="ECO:0000313" key="2">
    <source>
        <dbReference type="Proteomes" id="UP000692954"/>
    </source>
</evidence>
<keyword evidence="2" id="KW-1185">Reference proteome</keyword>
<organism evidence="1 2">
    <name type="scientific">Paramecium sonneborni</name>
    <dbReference type="NCBI Taxonomy" id="65129"/>
    <lineage>
        <taxon>Eukaryota</taxon>
        <taxon>Sar</taxon>
        <taxon>Alveolata</taxon>
        <taxon>Ciliophora</taxon>
        <taxon>Intramacronucleata</taxon>
        <taxon>Oligohymenophorea</taxon>
        <taxon>Peniculida</taxon>
        <taxon>Parameciidae</taxon>
        <taxon>Paramecium</taxon>
    </lineage>
</organism>
<dbReference type="OrthoDB" id="288354at2759"/>
<sequence length="52" mass="6437">MLRKFAGVMFDKLVSNSKKYKGSLWEKKKNESPEFYDWLNQKFKQYEDKLKR</sequence>
<proteinExistence type="predicted"/>
<accession>A0A8S1R569</accession>
<evidence type="ECO:0000313" key="1">
    <source>
        <dbReference type="EMBL" id="CAD8122414.1"/>
    </source>
</evidence>
<dbReference type="AlphaFoldDB" id="A0A8S1R569"/>
<dbReference type="Proteomes" id="UP000692954">
    <property type="component" value="Unassembled WGS sequence"/>
</dbReference>
<reference evidence="1" key="1">
    <citation type="submission" date="2021-01" db="EMBL/GenBank/DDBJ databases">
        <authorList>
            <consortium name="Genoscope - CEA"/>
            <person name="William W."/>
        </authorList>
    </citation>
    <scope>NUCLEOTIDE SEQUENCE</scope>
</reference>
<gene>
    <name evidence="1" type="ORF">PSON_ATCC_30995.1.T1380086</name>
</gene>
<name>A0A8S1R569_9CILI</name>
<comment type="caution">
    <text evidence="1">The sequence shown here is derived from an EMBL/GenBank/DDBJ whole genome shotgun (WGS) entry which is preliminary data.</text>
</comment>
<dbReference type="EMBL" id="CAJJDN010000138">
    <property type="protein sequence ID" value="CAD8122414.1"/>
    <property type="molecule type" value="Genomic_DNA"/>
</dbReference>
<protein>
    <submittedName>
        <fullName evidence="1">Uncharacterized protein</fullName>
    </submittedName>
</protein>